<dbReference type="PROSITE" id="PS50850">
    <property type="entry name" value="MFS"/>
    <property type="match status" value="1"/>
</dbReference>
<dbReference type="PRINTS" id="PR01036">
    <property type="entry name" value="TCRTETB"/>
</dbReference>
<keyword evidence="3" id="KW-0813">Transport</keyword>
<feature type="transmembrane region" description="Helical" evidence="9">
    <location>
        <begin position="168"/>
        <end position="187"/>
    </location>
</feature>
<reference evidence="11 12" key="1">
    <citation type="submission" date="2019-06" db="EMBL/GenBank/DDBJ databases">
        <title>Sequencing the genomes of 1000 actinobacteria strains.</title>
        <authorList>
            <person name="Klenk H.-P."/>
        </authorList>
    </citation>
    <scope>NUCLEOTIDE SEQUENCE [LARGE SCALE GENOMIC DNA]</scope>
    <source>
        <strain evidence="11 12">DSM 8251</strain>
    </source>
</reference>
<feature type="transmembrane region" description="Helical" evidence="9">
    <location>
        <begin position="107"/>
        <end position="130"/>
    </location>
</feature>
<keyword evidence="6 9" id="KW-1133">Transmembrane helix</keyword>
<dbReference type="PROSITE" id="PS00216">
    <property type="entry name" value="SUGAR_TRANSPORT_1"/>
    <property type="match status" value="1"/>
</dbReference>
<sequence length="544" mass="56960">MSDEQVNTEKRAGIGESRPVPSTVASDGPAPDRGLTPAERKIFLGLLLGMFVAALSQMMVGPAIPLIIAELGGMEHYSWVATAAMLTSAATVPVVGKLSDMYGRRPFYIAGLMVFMAGAVVGGLADSFWLLVMARAIQGMGMGTIMPLAQTIVGDIVPARYRGKYQGYMGAVFGVCSVIGPLVGGVVTDWLGWRYLFFLAVPIGLVAMVPILRFLHVPHHGSPARLDLAGFILLPSALTMVLLATSMGGATWAWGSPQIIGLFAGGAVVLALFVMNETRAAEPVLPLRLFRSRTFVLGNLASLAVSMGMFGVMIYVPVFVQGVIGLTPGGTGLVLMPQSVLMITMSIVVGHLIARTGRYRIFTLVGACVMLLGIGLLAWMPPSTGPWALAGIMMVFGMGLGSLMQVFVLLVQNDADRRDLGVVTSAAQFFRNVGSTLGITIFGAVMSTRMADAIARHLPPGAAGAGPQASNAGAVLDPAQLEGVPPQIVEAIRLGVADSLHGVFLAVIPTVFIVLVATVFIPHKDLADRLQPLDGESPGEDGAS</sequence>
<dbReference type="Gene3D" id="1.20.1720.10">
    <property type="entry name" value="Multidrug resistance protein D"/>
    <property type="match status" value="1"/>
</dbReference>
<evidence type="ECO:0000256" key="5">
    <source>
        <dbReference type="ARBA" id="ARBA00022692"/>
    </source>
</evidence>
<evidence type="ECO:0000256" key="8">
    <source>
        <dbReference type="SAM" id="MobiDB-lite"/>
    </source>
</evidence>
<feature type="transmembrane region" description="Helical" evidence="9">
    <location>
        <begin position="193"/>
        <end position="216"/>
    </location>
</feature>
<keyword evidence="5 9" id="KW-0812">Transmembrane</keyword>
<keyword evidence="4" id="KW-1003">Cell membrane</keyword>
<keyword evidence="12" id="KW-1185">Reference proteome</keyword>
<dbReference type="InterPro" id="IPR005829">
    <property type="entry name" value="Sugar_transporter_CS"/>
</dbReference>
<dbReference type="FunFam" id="1.20.1720.10:FF:000004">
    <property type="entry name" value="EmrB/QacA family drug resistance transporter"/>
    <property type="match status" value="1"/>
</dbReference>
<evidence type="ECO:0000256" key="3">
    <source>
        <dbReference type="ARBA" id="ARBA00022448"/>
    </source>
</evidence>
<evidence type="ECO:0000256" key="6">
    <source>
        <dbReference type="ARBA" id="ARBA00022989"/>
    </source>
</evidence>
<name>A0A542ZT28_9ACTN</name>
<evidence type="ECO:0000256" key="4">
    <source>
        <dbReference type="ARBA" id="ARBA00022475"/>
    </source>
</evidence>
<feature type="transmembrane region" description="Helical" evidence="9">
    <location>
        <begin position="296"/>
        <end position="320"/>
    </location>
</feature>
<dbReference type="CDD" id="cd17502">
    <property type="entry name" value="MFS_Azr1_MDR_like"/>
    <property type="match status" value="1"/>
</dbReference>
<dbReference type="SUPFAM" id="SSF103473">
    <property type="entry name" value="MFS general substrate transporter"/>
    <property type="match status" value="1"/>
</dbReference>
<dbReference type="InterPro" id="IPR011701">
    <property type="entry name" value="MFS"/>
</dbReference>
<feature type="region of interest" description="Disordered" evidence="8">
    <location>
        <begin position="1"/>
        <end position="33"/>
    </location>
</feature>
<dbReference type="GO" id="GO:0005886">
    <property type="term" value="C:plasma membrane"/>
    <property type="evidence" value="ECO:0007669"/>
    <property type="project" value="UniProtKB-SubCell"/>
</dbReference>
<organism evidence="11 12">
    <name type="scientific">Propioniferax innocua</name>
    <dbReference type="NCBI Taxonomy" id="1753"/>
    <lineage>
        <taxon>Bacteria</taxon>
        <taxon>Bacillati</taxon>
        <taxon>Actinomycetota</taxon>
        <taxon>Actinomycetes</taxon>
        <taxon>Propionibacteriales</taxon>
        <taxon>Propionibacteriaceae</taxon>
        <taxon>Propioniferax</taxon>
    </lineage>
</organism>
<evidence type="ECO:0000256" key="7">
    <source>
        <dbReference type="ARBA" id="ARBA00023136"/>
    </source>
</evidence>
<feature type="transmembrane region" description="Helical" evidence="9">
    <location>
        <begin position="228"/>
        <end position="253"/>
    </location>
</feature>
<dbReference type="AlphaFoldDB" id="A0A542ZT28"/>
<dbReference type="GO" id="GO:0022857">
    <property type="term" value="F:transmembrane transporter activity"/>
    <property type="evidence" value="ECO:0007669"/>
    <property type="project" value="InterPro"/>
</dbReference>
<protein>
    <submittedName>
        <fullName evidence="11">EmrB/QacA subfamily drug resistance transporter</fullName>
    </submittedName>
</protein>
<dbReference type="Gene3D" id="1.20.1250.20">
    <property type="entry name" value="MFS general substrate transporter like domains"/>
    <property type="match status" value="1"/>
</dbReference>
<gene>
    <name evidence="11" type="ORF">FB460_1339</name>
</gene>
<dbReference type="InterPro" id="IPR036259">
    <property type="entry name" value="MFS_trans_sf"/>
</dbReference>
<accession>A0A542ZT28</accession>
<dbReference type="Proteomes" id="UP000316196">
    <property type="component" value="Unassembled WGS sequence"/>
</dbReference>
<dbReference type="EMBL" id="VFOR01000001">
    <property type="protein sequence ID" value="TQL63524.1"/>
    <property type="molecule type" value="Genomic_DNA"/>
</dbReference>
<dbReference type="InterPro" id="IPR020846">
    <property type="entry name" value="MFS_dom"/>
</dbReference>
<evidence type="ECO:0000256" key="2">
    <source>
        <dbReference type="ARBA" id="ARBA00007520"/>
    </source>
</evidence>
<comment type="caution">
    <text evidence="11">The sequence shown here is derived from an EMBL/GenBank/DDBJ whole genome shotgun (WGS) entry which is preliminary data.</text>
</comment>
<dbReference type="PANTHER" id="PTHR23501:SF197">
    <property type="entry name" value="COMD"/>
    <property type="match status" value="1"/>
</dbReference>
<evidence type="ECO:0000256" key="1">
    <source>
        <dbReference type="ARBA" id="ARBA00004651"/>
    </source>
</evidence>
<feature type="transmembrane region" description="Helical" evidence="9">
    <location>
        <begin position="332"/>
        <end position="354"/>
    </location>
</feature>
<evidence type="ECO:0000313" key="12">
    <source>
        <dbReference type="Proteomes" id="UP000316196"/>
    </source>
</evidence>
<dbReference type="PANTHER" id="PTHR23501">
    <property type="entry name" value="MAJOR FACILITATOR SUPERFAMILY"/>
    <property type="match status" value="1"/>
</dbReference>
<feature type="transmembrane region" description="Helical" evidence="9">
    <location>
        <begin position="136"/>
        <end position="156"/>
    </location>
</feature>
<feature type="transmembrane region" description="Helical" evidence="9">
    <location>
        <begin position="502"/>
        <end position="521"/>
    </location>
</feature>
<evidence type="ECO:0000256" key="9">
    <source>
        <dbReference type="SAM" id="Phobius"/>
    </source>
</evidence>
<keyword evidence="7 9" id="KW-0472">Membrane</keyword>
<feature type="transmembrane region" description="Helical" evidence="9">
    <location>
        <begin position="387"/>
        <end position="411"/>
    </location>
</feature>
<proteinExistence type="inferred from homology"/>
<evidence type="ECO:0000259" key="10">
    <source>
        <dbReference type="PROSITE" id="PS50850"/>
    </source>
</evidence>
<feature type="transmembrane region" description="Helical" evidence="9">
    <location>
        <begin position="259"/>
        <end position="275"/>
    </location>
</feature>
<feature type="transmembrane region" description="Helical" evidence="9">
    <location>
        <begin position="361"/>
        <end position="381"/>
    </location>
</feature>
<comment type="subcellular location">
    <subcellularLocation>
        <location evidence="1">Cell membrane</location>
        <topology evidence="1">Multi-pass membrane protein</topology>
    </subcellularLocation>
</comment>
<feature type="domain" description="Major facilitator superfamily (MFS) profile" evidence="10">
    <location>
        <begin position="42"/>
        <end position="526"/>
    </location>
</feature>
<feature type="transmembrane region" description="Helical" evidence="9">
    <location>
        <begin position="76"/>
        <end position="95"/>
    </location>
</feature>
<feature type="transmembrane region" description="Helical" evidence="9">
    <location>
        <begin position="42"/>
        <end position="64"/>
    </location>
</feature>
<dbReference type="RefSeq" id="WP_170209976.1">
    <property type="nucleotide sequence ID" value="NZ_BAAAMD010000002.1"/>
</dbReference>
<dbReference type="Pfam" id="PF07690">
    <property type="entry name" value="MFS_1"/>
    <property type="match status" value="1"/>
</dbReference>
<evidence type="ECO:0000313" key="11">
    <source>
        <dbReference type="EMBL" id="TQL63524.1"/>
    </source>
</evidence>
<comment type="similarity">
    <text evidence="2">Belongs to the major facilitator superfamily. TCR/Tet family.</text>
</comment>